<reference evidence="2" key="2">
    <citation type="journal article" date="2017" name="Nat. Plants">
        <title>The Aegilops tauschii genome reveals multiple impacts of transposons.</title>
        <authorList>
            <person name="Zhao G."/>
            <person name="Zou C."/>
            <person name="Li K."/>
            <person name="Wang K."/>
            <person name="Li T."/>
            <person name="Gao L."/>
            <person name="Zhang X."/>
            <person name="Wang H."/>
            <person name="Yang Z."/>
            <person name="Liu X."/>
            <person name="Jiang W."/>
            <person name="Mao L."/>
            <person name="Kong X."/>
            <person name="Jiao Y."/>
            <person name="Jia J."/>
        </authorList>
    </citation>
    <scope>NUCLEOTIDE SEQUENCE [LARGE SCALE GENOMIC DNA]</scope>
    <source>
        <strain evidence="2">cv. AL8/78</strain>
    </source>
</reference>
<name>A0A453KEP9_AEGTS</name>
<evidence type="ECO:0000313" key="2">
    <source>
        <dbReference type="Proteomes" id="UP000015105"/>
    </source>
</evidence>
<reference evidence="1" key="4">
    <citation type="submission" date="2019-03" db="UniProtKB">
        <authorList>
            <consortium name="EnsemblPlants"/>
        </authorList>
    </citation>
    <scope>IDENTIFICATION</scope>
</reference>
<reference evidence="2" key="1">
    <citation type="journal article" date="2014" name="Science">
        <title>Ancient hybridizations among the ancestral genomes of bread wheat.</title>
        <authorList>
            <consortium name="International Wheat Genome Sequencing Consortium,"/>
            <person name="Marcussen T."/>
            <person name="Sandve S.R."/>
            <person name="Heier L."/>
            <person name="Spannagl M."/>
            <person name="Pfeifer M."/>
            <person name="Jakobsen K.S."/>
            <person name="Wulff B.B."/>
            <person name="Steuernagel B."/>
            <person name="Mayer K.F."/>
            <person name="Olsen O.A."/>
        </authorList>
    </citation>
    <scope>NUCLEOTIDE SEQUENCE [LARGE SCALE GENOMIC DNA]</scope>
    <source>
        <strain evidence="2">cv. AL8/78</strain>
    </source>
</reference>
<reference evidence="1" key="5">
    <citation type="journal article" date="2021" name="G3 (Bethesda)">
        <title>Aegilops tauschii genome assembly Aet v5.0 features greater sequence contiguity and improved annotation.</title>
        <authorList>
            <person name="Wang L."/>
            <person name="Zhu T."/>
            <person name="Rodriguez J.C."/>
            <person name="Deal K.R."/>
            <person name="Dubcovsky J."/>
            <person name="McGuire P.E."/>
            <person name="Lux T."/>
            <person name="Spannagl M."/>
            <person name="Mayer K.F.X."/>
            <person name="Baldrich P."/>
            <person name="Meyers B.C."/>
            <person name="Huo N."/>
            <person name="Gu Y.Q."/>
            <person name="Zhou H."/>
            <person name="Devos K.M."/>
            <person name="Bennetzen J.L."/>
            <person name="Unver T."/>
            <person name="Budak H."/>
            <person name="Gulick P.J."/>
            <person name="Galiba G."/>
            <person name="Kalapos B."/>
            <person name="Nelson D.R."/>
            <person name="Li P."/>
            <person name="You F.M."/>
            <person name="Luo M.C."/>
            <person name="Dvorak J."/>
        </authorList>
    </citation>
    <scope>NUCLEOTIDE SEQUENCE [LARGE SCALE GENOMIC DNA]</scope>
    <source>
        <strain evidence="1">cv. AL8/78</strain>
    </source>
</reference>
<dbReference type="Gramene" id="AET5Gv20394200.21">
    <property type="protein sequence ID" value="AET5Gv20394200.21"/>
    <property type="gene ID" value="AET5Gv20394200"/>
</dbReference>
<sequence>MDGVFVKCQGKIVFKLNELLMFLAEVRKGSAGRWRCYGAREGDVAVDCIHLGKHLLFSSCRRACFRFPVESVGVELGL</sequence>
<evidence type="ECO:0000313" key="1">
    <source>
        <dbReference type="EnsemblPlants" id="AET5Gv20394200.21"/>
    </source>
</evidence>
<protein>
    <submittedName>
        <fullName evidence="1">Uncharacterized protein</fullName>
    </submittedName>
</protein>
<dbReference type="Proteomes" id="UP000015105">
    <property type="component" value="Chromosome 5D"/>
</dbReference>
<dbReference type="AlphaFoldDB" id="A0A453KEP9"/>
<proteinExistence type="predicted"/>
<reference evidence="1" key="3">
    <citation type="journal article" date="2017" name="Nature">
        <title>Genome sequence of the progenitor of the wheat D genome Aegilops tauschii.</title>
        <authorList>
            <person name="Luo M.C."/>
            <person name="Gu Y.Q."/>
            <person name="Puiu D."/>
            <person name="Wang H."/>
            <person name="Twardziok S.O."/>
            <person name="Deal K.R."/>
            <person name="Huo N."/>
            <person name="Zhu T."/>
            <person name="Wang L."/>
            <person name="Wang Y."/>
            <person name="McGuire P.E."/>
            <person name="Liu S."/>
            <person name="Long H."/>
            <person name="Ramasamy R.K."/>
            <person name="Rodriguez J.C."/>
            <person name="Van S.L."/>
            <person name="Yuan L."/>
            <person name="Wang Z."/>
            <person name="Xia Z."/>
            <person name="Xiao L."/>
            <person name="Anderson O.D."/>
            <person name="Ouyang S."/>
            <person name="Liang Y."/>
            <person name="Zimin A.V."/>
            <person name="Pertea G."/>
            <person name="Qi P."/>
            <person name="Bennetzen J.L."/>
            <person name="Dai X."/>
            <person name="Dawson M.W."/>
            <person name="Muller H.G."/>
            <person name="Kugler K."/>
            <person name="Rivarola-Duarte L."/>
            <person name="Spannagl M."/>
            <person name="Mayer K.F.X."/>
            <person name="Lu F.H."/>
            <person name="Bevan M.W."/>
            <person name="Leroy P."/>
            <person name="Li P."/>
            <person name="You F.M."/>
            <person name="Sun Q."/>
            <person name="Liu Z."/>
            <person name="Lyons E."/>
            <person name="Wicker T."/>
            <person name="Salzberg S.L."/>
            <person name="Devos K.M."/>
            <person name="Dvorak J."/>
        </authorList>
    </citation>
    <scope>NUCLEOTIDE SEQUENCE [LARGE SCALE GENOMIC DNA]</scope>
    <source>
        <strain evidence="1">cv. AL8/78</strain>
    </source>
</reference>
<keyword evidence="2" id="KW-1185">Reference proteome</keyword>
<organism evidence="1 2">
    <name type="scientific">Aegilops tauschii subsp. strangulata</name>
    <name type="common">Goatgrass</name>
    <dbReference type="NCBI Taxonomy" id="200361"/>
    <lineage>
        <taxon>Eukaryota</taxon>
        <taxon>Viridiplantae</taxon>
        <taxon>Streptophyta</taxon>
        <taxon>Embryophyta</taxon>
        <taxon>Tracheophyta</taxon>
        <taxon>Spermatophyta</taxon>
        <taxon>Magnoliopsida</taxon>
        <taxon>Liliopsida</taxon>
        <taxon>Poales</taxon>
        <taxon>Poaceae</taxon>
        <taxon>BOP clade</taxon>
        <taxon>Pooideae</taxon>
        <taxon>Triticodae</taxon>
        <taxon>Triticeae</taxon>
        <taxon>Triticinae</taxon>
        <taxon>Aegilops</taxon>
    </lineage>
</organism>
<accession>A0A453KEP9</accession>
<dbReference type="EnsemblPlants" id="AET5Gv20394200.21">
    <property type="protein sequence ID" value="AET5Gv20394200.21"/>
    <property type="gene ID" value="AET5Gv20394200"/>
</dbReference>